<keyword evidence="5 8" id="KW-0408">Iron</keyword>
<gene>
    <name evidence="10" type="ORF">FNZ23_24015</name>
</gene>
<feature type="domain" description="4Fe-4S ferredoxin-type" evidence="9">
    <location>
        <begin position="3"/>
        <end position="31"/>
    </location>
</feature>
<dbReference type="AlphaFoldDB" id="A0A553YVK7"/>
<protein>
    <recommendedName>
        <fullName evidence="8">Ferredoxin</fullName>
    </recommendedName>
</protein>
<comment type="caution">
    <text evidence="10">The sequence shown here is derived from an EMBL/GenBank/DDBJ whole genome shotgun (WGS) entry which is preliminary data.</text>
</comment>
<comment type="function">
    <text evidence="8">Ferredoxins are iron-sulfur proteins that transfer electrons in a wide variety of metabolic reactions.</text>
</comment>
<evidence type="ECO:0000256" key="3">
    <source>
        <dbReference type="ARBA" id="ARBA00022723"/>
    </source>
</evidence>
<evidence type="ECO:0000256" key="5">
    <source>
        <dbReference type="ARBA" id="ARBA00023004"/>
    </source>
</evidence>
<organism evidence="10 11">
    <name type="scientific">Streptomyces benahoarensis</name>
    <dbReference type="NCBI Taxonomy" id="2595054"/>
    <lineage>
        <taxon>Bacteria</taxon>
        <taxon>Bacillati</taxon>
        <taxon>Actinomycetota</taxon>
        <taxon>Actinomycetes</taxon>
        <taxon>Kitasatosporales</taxon>
        <taxon>Streptomycetaceae</taxon>
        <taxon>Streptomyces</taxon>
    </lineage>
</organism>
<keyword evidence="3 8" id="KW-0479">Metal-binding</keyword>
<dbReference type="Gene3D" id="3.30.70.20">
    <property type="match status" value="1"/>
</dbReference>
<dbReference type="GO" id="GO:0051538">
    <property type="term" value="F:3 iron, 4 sulfur cluster binding"/>
    <property type="evidence" value="ECO:0007669"/>
    <property type="project" value="UniProtKB-KW"/>
</dbReference>
<name>A0A553YVK7_9ACTN</name>
<dbReference type="SUPFAM" id="SSF54862">
    <property type="entry name" value="4Fe-4S ferredoxins"/>
    <property type="match status" value="1"/>
</dbReference>
<keyword evidence="11" id="KW-1185">Reference proteome</keyword>
<dbReference type="GO" id="GO:0009055">
    <property type="term" value="F:electron transfer activity"/>
    <property type="evidence" value="ECO:0007669"/>
    <property type="project" value="UniProtKB-UniRule"/>
</dbReference>
<dbReference type="InterPro" id="IPR001080">
    <property type="entry name" value="3Fe4S_ferredoxin"/>
</dbReference>
<dbReference type="PRINTS" id="PR00352">
    <property type="entry name" value="3FE4SFRDOXIN"/>
</dbReference>
<sequence>MSRQVEVDPQRCIGSGICAGTAPGLFVLDGPRSRPVREEIDGDDELALDAADLCPAMAITVREDGREIAPRD</sequence>
<dbReference type="Pfam" id="PF13459">
    <property type="entry name" value="Fer4_15"/>
    <property type="match status" value="1"/>
</dbReference>
<dbReference type="InterPro" id="IPR051269">
    <property type="entry name" value="Fe-S_cluster_ET"/>
</dbReference>
<evidence type="ECO:0000313" key="10">
    <source>
        <dbReference type="EMBL" id="TSB33242.1"/>
    </source>
</evidence>
<reference evidence="10 11" key="1">
    <citation type="submission" date="2019-07" db="EMBL/GenBank/DDBJ databases">
        <title>Draft genome for Streptomyces benahoarensis MZ03-48.</title>
        <authorList>
            <person name="Gonzalez-Pimentel J.L."/>
        </authorList>
    </citation>
    <scope>NUCLEOTIDE SEQUENCE [LARGE SCALE GENOMIC DNA]</scope>
    <source>
        <strain evidence="10 11">MZ03-48</strain>
    </source>
</reference>
<evidence type="ECO:0000256" key="6">
    <source>
        <dbReference type="ARBA" id="ARBA00023014"/>
    </source>
</evidence>
<dbReference type="OrthoDB" id="4557285at2"/>
<evidence type="ECO:0000256" key="1">
    <source>
        <dbReference type="ARBA" id="ARBA00001927"/>
    </source>
</evidence>
<dbReference type="InterPro" id="IPR017896">
    <property type="entry name" value="4Fe4S_Fe-S-bd"/>
</dbReference>
<evidence type="ECO:0000313" key="11">
    <source>
        <dbReference type="Proteomes" id="UP000320888"/>
    </source>
</evidence>
<dbReference type="EMBL" id="VKLS01000417">
    <property type="protein sequence ID" value="TSB33242.1"/>
    <property type="molecule type" value="Genomic_DNA"/>
</dbReference>
<proteinExistence type="predicted"/>
<evidence type="ECO:0000256" key="4">
    <source>
        <dbReference type="ARBA" id="ARBA00022982"/>
    </source>
</evidence>
<dbReference type="RefSeq" id="WP_143943263.1">
    <property type="nucleotide sequence ID" value="NZ_VKLS01000417.1"/>
</dbReference>
<evidence type="ECO:0000256" key="7">
    <source>
        <dbReference type="ARBA" id="ARBA00023291"/>
    </source>
</evidence>
<evidence type="ECO:0000256" key="8">
    <source>
        <dbReference type="RuleBase" id="RU368020"/>
    </source>
</evidence>
<dbReference type="PROSITE" id="PS51379">
    <property type="entry name" value="4FE4S_FER_2"/>
    <property type="match status" value="1"/>
</dbReference>
<evidence type="ECO:0000259" key="9">
    <source>
        <dbReference type="PROSITE" id="PS51379"/>
    </source>
</evidence>
<keyword evidence="7" id="KW-0003">3Fe-4S</keyword>
<comment type="cofactor">
    <cofactor evidence="1">
        <name>[3Fe-4S] cluster</name>
        <dbReference type="ChEBI" id="CHEBI:21137"/>
    </cofactor>
</comment>
<dbReference type="PANTHER" id="PTHR36923">
    <property type="entry name" value="FERREDOXIN"/>
    <property type="match status" value="1"/>
</dbReference>
<keyword evidence="2 8" id="KW-0813">Transport</keyword>
<accession>A0A553YVK7</accession>
<keyword evidence="6 8" id="KW-0411">Iron-sulfur</keyword>
<keyword evidence="4 8" id="KW-0249">Electron transport</keyword>
<dbReference type="GO" id="GO:0005506">
    <property type="term" value="F:iron ion binding"/>
    <property type="evidence" value="ECO:0007669"/>
    <property type="project" value="UniProtKB-UniRule"/>
</dbReference>
<dbReference type="PANTHER" id="PTHR36923:SF3">
    <property type="entry name" value="FERREDOXIN"/>
    <property type="match status" value="1"/>
</dbReference>
<evidence type="ECO:0000256" key="2">
    <source>
        <dbReference type="ARBA" id="ARBA00022448"/>
    </source>
</evidence>
<dbReference type="Proteomes" id="UP000320888">
    <property type="component" value="Unassembled WGS sequence"/>
</dbReference>